<dbReference type="Gene3D" id="1.20.120.450">
    <property type="entry name" value="dinb family like domain"/>
    <property type="match status" value="1"/>
</dbReference>
<comment type="caution">
    <text evidence="1">The sequence shown here is derived from an EMBL/GenBank/DDBJ whole genome shotgun (WGS) entry which is preliminary data.</text>
</comment>
<evidence type="ECO:0000313" key="2">
    <source>
        <dbReference type="Proteomes" id="UP000245678"/>
    </source>
</evidence>
<organism evidence="1 2">
    <name type="scientific">Mucilaginibacter oryzae</name>
    <dbReference type="NCBI Taxonomy" id="468058"/>
    <lineage>
        <taxon>Bacteria</taxon>
        <taxon>Pseudomonadati</taxon>
        <taxon>Bacteroidota</taxon>
        <taxon>Sphingobacteriia</taxon>
        <taxon>Sphingobacteriales</taxon>
        <taxon>Sphingobacteriaceae</taxon>
        <taxon>Mucilaginibacter</taxon>
    </lineage>
</organism>
<dbReference type="InterPro" id="IPR034660">
    <property type="entry name" value="DinB/YfiT-like"/>
</dbReference>
<reference evidence="1 2" key="1">
    <citation type="submission" date="2018-05" db="EMBL/GenBank/DDBJ databases">
        <title>Genomic Encyclopedia of Archaeal and Bacterial Type Strains, Phase II (KMG-II): from individual species to whole genera.</title>
        <authorList>
            <person name="Goeker M."/>
        </authorList>
    </citation>
    <scope>NUCLEOTIDE SEQUENCE [LARGE SCALE GENOMIC DNA]</scope>
    <source>
        <strain evidence="1 2">DSM 19975</strain>
    </source>
</reference>
<keyword evidence="2" id="KW-1185">Reference proteome</keyword>
<dbReference type="InterPro" id="IPR011466">
    <property type="entry name" value="DUF1572"/>
</dbReference>
<gene>
    <name evidence="1" type="ORF">LX99_03130</name>
</gene>
<dbReference type="SUPFAM" id="SSF109854">
    <property type="entry name" value="DinB/YfiT-like putative metalloenzymes"/>
    <property type="match status" value="1"/>
</dbReference>
<name>A0A316HA32_9SPHI</name>
<accession>A0A316HA32</accession>
<proteinExistence type="predicted"/>
<sequence length="163" mass="18974">MRFQNLLLCGANWMVMIKETLKELIIRDLTKLSEEIKAYHNEEKLWYTEKSIANSAGNLCLHLIGNLNTYIGAEFGKTGYIRNRPGEFALKNIPRQELLNKIDETINMIEKTFDMISEDVLAEKYPAEIHLKDASTGYFFIHLAMHLGYHLGQINYHRRLLDN</sequence>
<protein>
    <submittedName>
        <fullName evidence="1">Uncharacterized protein DUF1572</fullName>
    </submittedName>
</protein>
<dbReference type="Pfam" id="PF07609">
    <property type="entry name" value="DUF1572"/>
    <property type="match status" value="1"/>
</dbReference>
<evidence type="ECO:0000313" key="1">
    <source>
        <dbReference type="EMBL" id="PWK77318.1"/>
    </source>
</evidence>
<dbReference type="Proteomes" id="UP000245678">
    <property type="component" value="Unassembled WGS sequence"/>
</dbReference>
<dbReference type="EMBL" id="QGHA01000005">
    <property type="protein sequence ID" value="PWK77318.1"/>
    <property type="molecule type" value="Genomic_DNA"/>
</dbReference>
<dbReference type="AlphaFoldDB" id="A0A316HA32"/>